<dbReference type="InterPro" id="IPR016193">
    <property type="entry name" value="Cytidine_deaminase-like"/>
</dbReference>
<dbReference type="Proteomes" id="UP001500908">
    <property type="component" value="Unassembled WGS sequence"/>
</dbReference>
<comment type="caution">
    <text evidence="2">The sequence shown here is derived from an EMBL/GenBank/DDBJ whole genome shotgun (WGS) entry which is preliminary data.</text>
</comment>
<organism evidence="2 3">
    <name type="scientific">Salinactinospora qingdaonensis</name>
    <dbReference type="NCBI Taxonomy" id="702744"/>
    <lineage>
        <taxon>Bacteria</taxon>
        <taxon>Bacillati</taxon>
        <taxon>Actinomycetota</taxon>
        <taxon>Actinomycetes</taxon>
        <taxon>Streptosporangiales</taxon>
        <taxon>Nocardiopsidaceae</taxon>
        <taxon>Salinactinospora</taxon>
    </lineage>
</organism>
<keyword evidence="3" id="KW-1185">Reference proteome</keyword>
<dbReference type="PANTHER" id="PTHR11079">
    <property type="entry name" value="CYTOSINE DEAMINASE FAMILY MEMBER"/>
    <property type="match status" value="1"/>
</dbReference>
<dbReference type="InterPro" id="IPR002125">
    <property type="entry name" value="CMP_dCMP_dom"/>
</dbReference>
<proteinExistence type="predicted"/>
<dbReference type="RefSeq" id="WP_344972472.1">
    <property type="nucleotide sequence ID" value="NZ_BAABDD010000014.1"/>
</dbReference>
<gene>
    <name evidence="2" type="ORF">GCM10022402_31450</name>
</gene>
<evidence type="ECO:0000313" key="2">
    <source>
        <dbReference type="EMBL" id="GAA3750000.1"/>
    </source>
</evidence>
<dbReference type="PROSITE" id="PS51747">
    <property type="entry name" value="CYT_DCMP_DEAMINASES_2"/>
    <property type="match status" value="1"/>
</dbReference>
<dbReference type="Pfam" id="PF00383">
    <property type="entry name" value="dCMP_cyt_deam_1"/>
    <property type="match status" value="1"/>
</dbReference>
<accession>A0ABP7FY80</accession>
<dbReference type="EMBL" id="BAABDD010000014">
    <property type="protein sequence ID" value="GAA3750000.1"/>
    <property type="molecule type" value="Genomic_DNA"/>
</dbReference>
<name>A0ABP7FY80_9ACTN</name>
<dbReference type="SUPFAM" id="SSF53927">
    <property type="entry name" value="Cytidine deaminase-like"/>
    <property type="match status" value="1"/>
</dbReference>
<evidence type="ECO:0000313" key="3">
    <source>
        <dbReference type="Proteomes" id="UP001500908"/>
    </source>
</evidence>
<dbReference type="PANTHER" id="PTHR11079:SF162">
    <property type="entry name" value="RIBOFLAVIN BIOSYNTHESIS PROTEIN PYRD, CHLOROPLASTIC"/>
    <property type="match status" value="1"/>
</dbReference>
<evidence type="ECO:0000259" key="1">
    <source>
        <dbReference type="PROSITE" id="PS51747"/>
    </source>
</evidence>
<feature type="domain" description="CMP/dCMP-type deaminase" evidence="1">
    <location>
        <begin position="8"/>
        <end position="135"/>
    </location>
</feature>
<protein>
    <recommendedName>
        <fullName evidence="1">CMP/dCMP-type deaminase domain-containing protein</fullName>
    </recommendedName>
</protein>
<dbReference type="Gene3D" id="3.40.140.10">
    <property type="entry name" value="Cytidine Deaminase, domain 2"/>
    <property type="match status" value="1"/>
</dbReference>
<sequence>MSLIDTVESDQRWLRAAIELSRSCPPSQTAFSVGAVIVDSGGALVGEGYSRRDDPHDHAEEVALRQLPDAKDPRLGAATLYSSLEPCGARSSRPRSCASLILDTPIQRIVFAWREPSVFVTGEGAELLRAAGRTVVEIPDLAPLAREANRHLLAE</sequence>
<reference evidence="3" key="1">
    <citation type="journal article" date="2019" name="Int. J. Syst. Evol. Microbiol.">
        <title>The Global Catalogue of Microorganisms (GCM) 10K type strain sequencing project: providing services to taxonomists for standard genome sequencing and annotation.</title>
        <authorList>
            <consortium name="The Broad Institute Genomics Platform"/>
            <consortium name="The Broad Institute Genome Sequencing Center for Infectious Disease"/>
            <person name="Wu L."/>
            <person name="Ma J."/>
        </authorList>
    </citation>
    <scope>NUCLEOTIDE SEQUENCE [LARGE SCALE GENOMIC DNA]</scope>
    <source>
        <strain evidence="3">JCM 17137</strain>
    </source>
</reference>